<feature type="compositionally biased region" description="Basic residues" evidence="1">
    <location>
        <begin position="265"/>
        <end position="280"/>
    </location>
</feature>
<feature type="compositionally biased region" description="Low complexity" evidence="1">
    <location>
        <begin position="175"/>
        <end position="189"/>
    </location>
</feature>
<feature type="region of interest" description="Disordered" evidence="1">
    <location>
        <begin position="260"/>
        <end position="302"/>
    </location>
</feature>
<protein>
    <submittedName>
        <fullName evidence="2">Uncharacterized protein</fullName>
    </submittedName>
</protein>
<evidence type="ECO:0000256" key="1">
    <source>
        <dbReference type="SAM" id="MobiDB-lite"/>
    </source>
</evidence>
<evidence type="ECO:0000313" key="2">
    <source>
        <dbReference type="EnsemblPlants" id="ONIVA09G03880.1"/>
    </source>
</evidence>
<name>A0A0E0IHD4_ORYNI</name>
<feature type="compositionally biased region" description="Basic and acidic residues" evidence="1">
    <location>
        <begin position="225"/>
        <end position="237"/>
    </location>
</feature>
<feature type="compositionally biased region" description="Basic residues" evidence="1">
    <location>
        <begin position="292"/>
        <end position="302"/>
    </location>
</feature>
<dbReference type="EnsemblPlants" id="ONIVA09G03880.1">
    <property type="protein sequence ID" value="ONIVA09G03880.1"/>
    <property type="gene ID" value="ONIVA09G03880"/>
</dbReference>
<dbReference type="Gramene" id="ONIVA09G03880.1">
    <property type="protein sequence ID" value="ONIVA09G03880.1"/>
    <property type="gene ID" value="ONIVA09G03880"/>
</dbReference>
<dbReference type="Proteomes" id="UP000006591">
    <property type="component" value="Chromosome 9"/>
</dbReference>
<keyword evidence="3" id="KW-1185">Reference proteome</keyword>
<reference evidence="2" key="1">
    <citation type="submission" date="2015-04" db="UniProtKB">
        <authorList>
            <consortium name="EnsemblPlants"/>
        </authorList>
    </citation>
    <scope>IDENTIFICATION</scope>
    <source>
        <strain evidence="2">SL10</strain>
    </source>
</reference>
<feature type="region of interest" description="Disordered" evidence="1">
    <location>
        <begin position="175"/>
        <end position="237"/>
    </location>
</feature>
<dbReference type="AlphaFoldDB" id="A0A0E0IHD4"/>
<feature type="region of interest" description="Disordered" evidence="1">
    <location>
        <begin position="22"/>
        <end position="46"/>
    </location>
</feature>
<sequence length="302" mass="32750">MQHAHKVFDEMFMEGIEKAERGGRARGGSLGPCDGSQDGVGRKGDGRGDVTTSLLAASSKCVSMVSAALQYVQALHGVGGLRLQLVGPSRAVGSVPRLISTGWNSSHGNGTPPQLLLGGGVGLGGSRDARGRVLFRVVVIDIESRISSNNLAAWIYRSVWPRRCHGPCRVIVEPSSPAAASSAAARSPSVCPSGRDRRPVEAMTTVGPRQLGRRSSADVEDEVDDGRPDGDTRAPRTEVDRGDAICCCCLTTARVDKERSWRSISPRRRRQRRQKTKKKLVTALGRLEPSRGRRWRKRERRL</sequence>
<dbReference type="HOGENOM" id="CLU_931855_0_0_1"/>
<evidence type="ECO:0000313" key="3">
    <source>
        <dbReference type="Proteomes" id="UP000006591"/>
    </source>
</evidence>
<organism evidence="2">
    <name type="scientific">Oryza nivara</name>
    <name type="common">Indian wild rice</name>
    <name type="synonym">Oryza sativa f. spontanea</name>
    <dbReference type="NCBI Taxonomy" id="4536"/>
    <lineage>
        <taxon>Eukaryota</taxon>
        <taxon>Viridiplantae</taxon>
        <taxon>Streptophyta</taxon>
        <taxon>Embryophyta</taxon>
        <taxon>Tracheophyta</taxon>
        <taxon>Spermatophyta</taxon>
        <taxon>Magnoliopsida</taxon>
        <taxon>Liliopsida</taxon>
        <taxon>Poales</taxon>
        <taxon>Poaceae</taxon>
        <taxon>BOP clade</taxon>
        <taxon>Oryzoideae</taxon>
        <taxon>Oryzeae</taxon>
        <taxon>Oryzinae</taxon>
        <taxon>Oryza</taxon>
    </lineage>
</organism>
<dbReference type="OMA" id="VWPRRCH"/>
<accession>A0A0E0IHD4</accession>
<reference evidence="2" key="2">
    <citation type="submission" date="2018-04" db="EMBL/GenBank/DDBJ databases">
        <title>OnivRS2 (Oryza nivara Reference Sequence Version 2).</title>
        <authorList>
            <person name="Zhang J."/>
            <person name="Kudrna D."/>
            <person name="Lee S."/>
            <person name="Talag J."/>
            <person name="Rajasekar S."/>
            <person name="Welchert J."/>
            <person name="Hsing Y.-I."/>
            <person name="Wing R.A."/>
        </authorList>
    </citation>
    <scope>NUCLEOTIDE SEQUENCE [LARGE SCALE GENOMIC DNA]</scope>
    <source>
        <strain evidence="2">SL10</strain>
    </source>
</reference>
<proteinExistence type="predicted"/>